<evidence type="ECO:0000313" key="3">
    <source>
        <dbReference type="EnsemblMetazoa" id="CJA15500b.1"/>
    </source>
</evidence>
<keyword evidence="1" id="KW-0378">Hydrolase</keyword>
<proteinExistence type="inferred from homology"/>
<keyword evidence="1" id="KW-0234">DNA repair</keyword>
<comment type="similarity">
    <text evidence="1">Belongs to the helicase family.</text>
</comment>
<dbReference type="GO" id="GO:0005524">
    <property type="term" value="F:ATP binding"/>
    <property type="evidence" value="ECO:0007669"/>
    <property type="project" value="UniProtKB-KW"/>
</dbReference>
<keyword evidence="1" id="KW-0347">Helicase</keyword>
<protein>
    <recommendedName>
        <fullName evidence="1">ATP-dependent DNA helicase</fullName>
        <ecNumber evidence="1">5.6.2.3</ecNumber>
    </recommendedName>
</protein>
<dbReference type="PANTHER" id="PTHR10492:SF57">
    <property type="entry name" value="ATP-DEPENDENT DNA HELICASE"/>
    <property type="match status" value="1"/>
</dbReference>
<keyword evidence="1" id="KW-0067">ATP-binding</keyword>
<evidence type="ECO:0000259" key="2">
    <source>
        <dbReference type="Pfam" id="PF05970"/>
    </source>
</evidence>
<name>A0A8R1DXZ3_CAEJA</name>
<evidence type="ECO:0000256" key="1">
    <source>
        <dbReference type="RuleBase" id="RU363044"/>
    </source>
</evidence>
<keyword evidence="4" id="KW-1185">Reference proteome</keyword>
<organism evidence="3 4">
    <name type="scientific">Caenorhabditis japonica</name>
    <dbReference type="NCBI Taxonomy" id="281687"/>
    <lineage>
        <taxon>Eukaryota</taxon>
        <taxon>Metazoa</taxon>
        <taxon>Ecdysozoa</taxon>
        <taxon>Nematoda</taxon>
        <taxon>Chromadorea</taxon>
        <taxon>Rhabditida</taxon>
        <taxon>Rhabditina</taxon>
        <taxon>Rhabditomorpha</taxon>
        <taxon>Rhabditoidea</taxon>
        <taxon>Rhabditidae</taxon>
        <taxon>Peloderinae</taxon>
        <taxon>Caenorhabditis</taxon>
    </lineage>
</organism>
<dbReference type="EC" id="5.6.2.3" evidence="1"/>
<comment type="catalytic activity">
    <reaction evidence="1">
        <text>ATP + H2O = ADP + phosphate + H(+)</text>
        <dbReference type="Rhea" id="RHEA:13065"/>
        <dbReference type="ChEBI" id="CHEBI:15377"/>
        <dbReference type="ChEBI" id="CHEBI:15378"/>
        <dbReference type="ChEBI" id="CHEBI:30616"/>
        <dbReference type="ChEBI" id="CHEBI:43474"/>
        <dbReference type="ChEBI" id="CHEBI:456216"/>
        <dbReference type="EC" id="5.6.2.3"/>
    </reaction>
</comment>
<keyword evidence="1" id="KW-0547">Nucleotide-binding</keyword>
<dbReference type="GO" id="GO:0006281">
    <property type="term" value="P:DNA repair"/>
    <property type="evidence" value="ECO:0007669"/>
    <property type="project" value="UniProtKB-KW"/>
</dbReference>
<dbReference type="GO" id="GO:0043139">
    <property type="term" value="F:5'-3' DNA helicase activity"/>
    <property type="evidence" value="ECO:0007669"/>
    <property type="project" value="UniProtKB-EC"/>
</dbReference>
<evidence type="ECO:0000313" key="4">
    <source>
        <dbReference type="Proteomes" id="UP000005237"/>
    </source>
</evidence>
<sequence>MVPLSLEAARAAGFLEDDEVYTKSLEEAAGFQSAYQFRGLFATSLIFGEISDRKAMWKRFIDDLCEDYEHQQCDRQTAEAMVYYDIYDRLAAMTHDPRAILDLEYTRVNLFPCQHINYHQCEQNDQDMRSKLTREQEDVVVSELDALEKGGGQIFVDGPGGSGKVFLPNGRSVPSVFKLATIAVPETPSFSSLNPRYAHANRRADVNLILWDDAPMSPKSSLEAVDRFFRDMTDIDRPFGGKVVVLGGDFRKCLPVMDKGRVNEKVANCIKRHFKTGPLTMASAEKISQEHLKCNSASKALKIYLRMNGELLITRAGFE</sequence>
<dbReference type="InterPro" id="IPR010285">
    <property type="entry name" value="DNA_helicase_pif1-like_DEAD"/>
</dbReference>
<accession>A0A8R1DXZ3</accession>
<feature type="domain" description="DNA helicase Pif1-like DEAD-box helicase" evidence="2">
    <location>
        <begin position="166"/>
        <end position="272"/>
    </location>
</feature>
<reference evidence="3" key="2">
    <citation type="submission" date="2022-06" db="UniProtKB">
        <authorList>
            <consortium name="EnsemblMetazoa"/>
        </authorList>
    </citation>
    <scope>IDENTIFICATION</scope>
    <source>
        <strain evidence="3">DF5081</strain>
    </source>
</reference>
<dbReference type="AlphaFoldDB" id="A0A8R1DXZ3"/>
<dbReference type="EnsemblMetazoa" id="CJA15500b.1">
    <property type="protein sequence ID" value="CJA15500b.1"/>
    <property type="gene ID" value="WBGene00134704"/>
</dbReference>
<dbReference type="PANTHER" id="PTHR10492">
    <property type="match status" value="1"/>
</dbReference>
<dbReference type="Pfam" id="PF05970">
    <property type="entry name" value="PIF1"/>
    <property type="match status" value="1"/>
</dbReference>
<reference evidence="4" key="1">
    <citation type="submission" date="2010-08" db="EMBL/GenBank/DDBJ databases">
        <authorList>
            <consortium name="Caenorhabditis japonica Sequencing Consortium"/>
            <person name="Wilson R.K."/>
        </authorList>
    </citation>
    <scope>NUCLEOTIDE SEQUENCE [LARGE SCALE GENOMIC DNA]</scope>
    <source>
        <strain evidence="4">DF5081</strain>
    </source>
</reference>
<keyword evidence="1" id="KW-0233">DNA recombination</keyword>
<dbReference type="GO" id="GO:0000723">
    <property type="term" value="P:telomere maintenance"/>
    <property type="evidence" value="ECO:0007669"/>
    <property type="project" value="InterPro"/>
</dbReference>
<dbReference type="GO" id="GO:0006310">
    <property type="term" value="P:DNA recombination"/>
    <property type="evidence" value="ECO:0007669"/>
    <property type="project" value="UniProtKB-KW"/>
</dbReference>
<dbReference type="Proteomes" id="UP000005237">
    <property type="component" value="Unassembled WGS sequence"/>
</dbReference>
<dbReference type="GO" id="GO:0016787">
    <property type="term" value="F:hydrolase activity"/>
    <property type="evidence" value="ECO:0007669"/>
    <property type="project" value="UniProtKB-KW"/>
</dbReference>
<keyword evidence="1" id="KW-0227">DNA damage</keyword>
<comment type="cofactor">
    <cofactor evidence="1">
        <name>Mg(2+)</name>
        <dbReference type="ChEBI" id="CHEBI:18420"/>
    </cofactor>
</comment>